<proteinExistence type="predicted"/>
<accession>A0A5N6KA44</accession>
<comment type="caution">
    <text evidence="2">The sequence shown here is derived from an EMBL/GenBank/DDBJ whole genome shotgun (WGS) entry which is preliminary data.</text>
</comment>
<dbReference type="AlphaFoldDB" id="A0A5N6KA44"/>
<dbReference type="OrthoDB" id="10379639at2759"/>
<dbReference type="Proteomes" id="UP000326757">
    <property type="component" value="Unassembled WGS sequence"/>
</dbReference>
<evidence type="ECO:0000256" key="1">
    <source>
        <dbReference type="SAM" id="MobiDB-lite"/>
    </source>
</evidence>
<feature type="compositionally biased region" description="Basic and acidic residues" evidence="1">
    <location>
        <begin position="116"/>
        <end position="138"/>
    </location>
</feature>
<feature type="region of interest" description="Disordered" evidence="1">
    <location>
        <begin position="103"/>
        <end position="179"/>
    </location>
</feature>
<protein>
    <submittedName>
        <fullName evidence="2">Uncharacterized protein</fullName>
    </submittedName>
</protein>
<gene>
    <name evidence="2" type="ORF">EYC80_000288</name>
</gene>
<keyword evidence="3" id="KW-1185">Reference proteome</keyword>
<sequence>MGPPCKKLTFDVIIAPPTASPSPQFSPMKTNFSHPVMLTAEPEKPYKVTLGNFAAASEFFATSYGSRRMKRKQMEEKDFSVPAPQTGPSDSFLRAVREARAAARGKAGARKLKWAKVREQARERARERRDREKEKAKSSELSTLGDSYQQQKSEVQSSLDFSHHDGSVRSINSDDESTNFTEVNDLKNIYVFGKR</sequence>
<dbReference type="EMBL" id="VIGI01000005">
    <property type="protein sequence ID" value="KAB8300050.1"/>
    <property type="molecule type" value="Genomic_DNA"/>
</dbReference>
<name>A0A5N6KA44_MONLA</name>
<organism evidence="2 3">
    <name type="scientific">Monilinia laxa</name>
    <name type="common">Brown rot fungus</name>
    <name type="synonym">Sclerotinia laxa</name>
    <dbReference type="NCBI Taxonomy" id="61186"/>
    <lineage>
        <taxon>Eukaryota</taxon>
        <taxon>Fungi</taxon>
        <taxon>Dikarya</taxon>
        <taxon>Ascomycota</taxon>
        <taxon>Pezizomycotina</taxon>
        <taxon>Leotiomycetes</taxon>
        <taxon>Helotiales</taxon>
        <taxon>Sclerotiniaceae</taxon>
        <taxon>Monilinia</taxon>
    </lineage>
</organism>
<reference evidence="2 3" key="1">
    <citation type="submission" date="2019-06" db="EMBL/GenBank/DDBJ databases">
        <title>Genome Sequence of the Brown Rot Fungal Pathogen Monilinia laxa.</title>
        <authorList>
            <person name="De Miccolis Angelini R.M."/>
            <person name="Landi L."/>
            <person name="Abate D."/>
            <person name="Pollastro S."/>
            <person name="Romanazzi G."/>
            <person name="Faretra F."/>
        </authorList>
    </citation>
    <scope>NUCLEOTIDE SEQUENCE [LARGE SCALE GENOMIC DNA]</scope>
    <source>
        <strain evidence="2 3">Mlax316</strain>
    </source>
</reference>
<feature type="compositionally biased region" description="Polar residues" evidence="1">
    <location>
        <begin position="139"/>
        <end position="160"/>
    </location>
</feature>
<feature type="region of interest" description="Disordered" evidence="1">
    <location>
        <begin position="71"/>
        <end position="91"/>
    </location>
</feature>
<evidence type="ECO:0000313" key="2">
    <source>
        <dbReference type="EMBL" id="KAB8300050.1"/>
    </source>
</evidence>
<evidence type="ECO:0000313" key="3">
    <source>
        <dbReference type="Proteomes" id="UP000326757"/>
    </source>
</evidence>